<organism evidence="1 2">
    <name type="scientific">Pelomonas parva</name>
    <dbReference type="NCBI Taxonomy" id="3299032"/>
    <lineage>
        <taxon>Bacteria</taxon>
        <taxon>Pseudomonadati</taxon>
        <taxon>Pseudomonadota</taxon>
        <taxon>Betaproteobacteria</taxon>
        <taxon>Burkholderiales</taxon>
        <taxon>Sphaerotilaceae</taxon>
        <taxon>Roseateles</taxon>
    </lineage>
</organism>
<proteinExistence type="predicted"/>
<dbReference type="Proteomes" id="UP001606210">
    <property type="component" value="Unassembled WGS sequence"/>
</dbReference>
<name>A0ABW7F695_9BURK</name>
<dbReference type="RefSeq" id="WP_394480796.1">
    <property type="nucleotide sequence ID" value="NZ_JBIGHV010000006.1"/>
</dbReference>
<keyword evidence="2" id="KW-1185">Reference proteome</keyword>
<accession>A0ABW7F695</accession>
<evidence type="ECO:0000313" key="1">
    <source>
        <dbReference type="EMBL" id="MFG6431604.1"/>
    </source>
</evidence>
<gene>
    <name evidence="1" type="ORF">ACG00Y_16915</name>
</gene>
<dbReference type="EMBL" id="JBIGHV010000006">
    <property type="protein sequence ID" value="MFG6431604.1"/>
    <property type="molecule type" value="Genomic_DNA"/>
</dbReference>
<protein>
    <submittedName>
        <fullName evidence="1">Uncharacterized protein</fullName>
    </submittedName>
</protein>
<sequence>MNNTARPLFTLITAATAVVALAAGMLLAISAPAPATADFAPALVATAEPEQA</sequence>
<evidence type="ECO:0000313" key="2">
    <source>
        <dbReference type="Proteomes" id="UP001606210"/>
    </source>
</evidence>
<reference evidence="1 2" key="1">
    <citation type="submission" date="2024-08" db="EMBL/GenBank/DDBJ databases">
        <authorList>
            <person name="Lu H."/>
        </authorList>
    </citation>
    <scope>NUCLEOTIDE SEQUENCE [LARGE SCALE GENOMIC DNA]</scope>
    <source>
        <strain evidence="1 2">LYH14W</strain>
    </source>
</reference>
<comment type="caution">
    <text evidence="1">The sequence shown here is derived from an EMBL/GenBank/DDBJ whole genome shotgun (WGS) entry which is preliminary data.</text>
</comment>